<dbReference type="InterPro" id="IPR011009">
    <property type="entry name" value="Kinase-like_dom_sf"/>
</dbReference>
<evidence type="ECO:0000256" key="2">
    <source>
        <dbReference type="ARBA" id="ARBA00022527"/>
    </source>
</evidence>
<gene>
    <name evidence="14" type="primary">WBGene00111246</name>
</gene>
<reference evidence="14" key="2">
    <citation type="submission" date="2022-06" db="UniProtKB">
        <authorList>
            <consortium name="EnsemblMetazoa"/>
        </authorList>
    </citation>
    <scope>IDENTIFICATION</scope>
    <source>
        <strain evidence="14">PS312</strain>
    </source>
</reference>
<evidence type="ECO:0000256" key="11">
    <source>
        <dbReference type="RuleBase" id="RU000304"/>
    </source>
</evidence>
<dbReference type="FunFam" id="3.30.200.20:FF:000042">
    <property type="entry name" value="Aurora kinase A"/>
    <property type="match status" value="1"/>
</dbReference>
<dbReference type="PROSITE" id="PS00107">
    <property type="entry name" value="PROTEIN_KINASE_ATP"/>
    <property type="match status" value="1"/>
</dbReference>
<dbReference type="InterPro" id="IPR008271">
    <property type="entry name" value="Ser/Thr_kinase_AS"/>
</dbReference>
<dbReference type="GO" id="GO:0051257">
    <property type="term" value="P:meiotic spindle midzone assembly"/>
    <property type="evidence" value="ECO:0007669"/>
    <property type="project" value="EnsemblMetazoa"/>
</dbReference>
<dbReference type="GO" id="GO:0051233">
    <property type="term" value="C:spindle midzone"/>
    <property type="evidence" value="ECO:0000318"/>
    <property type="project" value="GO_Central"/>
</dbReference>
<dbReference type="PANTHER" id="PTHR24350">
    <property type="entry name" value="SERINE/THREONINE-PROTEIN KINASE IAL-RELATED"/>
    <property type="match status" value="1"/>
</dbReference>
<dbReference type="Gene3D" id="1.10.510.10">
    <property type="entry name" value="Transferase(Phosphotransferase) domain 1"/>
    <property type="match status" value="1"/>
</dbReference>
<dbReference type="GO" id="GO:0051117">
    <property type="term" value="F:ATPase binding"/>
    <property type="evidence" value="ECO:0007669"/>
    <property type="project" value="EnsemblMetazoa"/>
</dbReference>
<dbReference type="GO" id="GO:0000794">
    <property type="term" value="C:condensed nuclear chromosome"/>
    <property type="evidence" value="ECO:0007669"/>
    <property type="project" value="EnsemblMetazoa"/>
</dbReference>
<keyword evidence="5 12" id="KW-0418">Kinase</keyword>
<organism evidence="14 15">
    <name type="scientific">Pristionchus pacificus</name>
    <name type="common">Parasitic nematode worm</name>
    <dbReference type="NCBI Taxonomy" id="54126"/>
    <lineage>
        <taxon>Eukaryota</taxon>
        <taxon>Metazoa</taxon>
        <taxon>Ecdysozoa</taxon>
        <taxon>Nematoda</taxon>
        <taxon>Chromadorea</taxon>
        <taxon>Rhabditida</taxon>
        <taxon>Rhabditina</taxon>
        <taxon>Diplogasteromorpha</taxon>
        <taxon>Diplogasteroidea</taxon>
        <taxon>Neodiplogasteridae</taxon>
        <taxon>Pristionchus</taxon>
    </lineage>
</organism>
<dbReference type="Gene3D" id="3.30.200.20">
    <property type="entry name" value="Phosphorylase Kinase, domain 1"/>
    <property type="match status" value="1"/>
</dbReference>
<dbReference type="GO" id="GO:0005634">
    <property type="term" value="C:nucleus"/>
    <property type="evidence" value="ECO:0000318"/>
    <property type="project" value="GO_Central"/>
</dbReference>
<dbReference type="GO" id="GO:0005813">
    <property type="term" value="C:centrosome"/>
    <property type="evidence" value="ECO:0000318"/>
    <property type="project" value="GO_Central"/>
</dbReference>
<comment type="catalytic activity">
    <reaction evidence="9 12">
        <text>L-threonyl-[protein] + ATP = O-phospho-L-threonyl-[protein] + ADP + H(+)</text>
        <dbReference type="Rhea" id="RHEA:46608"/>
        <dbReference type="Rhea" id="RHEA-COMP:11060"/>
        <dbReference type="Rhea" id="RHEA-COMP:11605"/>
        <dbReference type="ChEBI" id="CHEBI:15378"/>
        <dbReference type="ChEBI" id="CHEBI:30013"/>
        <dbReference type="ChEBI" id="CHEBI:30616"/>
        <dbReference type="ChEBI" id="CHEBI:61977"/>
        <dbReference type="ChEBI" id="CHEBI:456216"/>
        <dbReference type="EC" id="2.7.11.1"/>
    </reaction>
</comment>
<accession>A0A8R1YK71</accession>
<sequence>MEWNSSFPFPLSSLLSFGRLSLRMSLPPPILRRSARVRDATASKSLAPPVIEPKKGRKTEKNATGDRLSMKRSEEKEDEMEGDIVSSSDMDIGTSDSDRTLVADMISEHDLEEPDEIEELAFGDITIYERDEEEEEKEEEIEKETIEEKKDEESPYTSKKGGRFSLDDFDIGRPLGKGKFGSVFLARLKNPEYIVVLKILFKSQLVKGHVEHLLRREIEIQGRLKHPHILSMFNYFWDEKKIYLILEYAEGGDLFSLLNKKRRFDENTVAKYIFQMADALEFCHSRDVFHRDIKPENILIGSEGELKLSDFGWSVHAPSRRRQTMCGTLDYLPPEMVNREEHGEGVDIWALGILCYELLTGSPPFVNEHERKTQELITKCRFSFPDYVSTGARDLISKLLVLNPKERISLEEVMNHPWIARHMGKKKTEKEKKKKEIRSKSTAF</sequence>
<dbReference type="CDD" id="cd14007">
    <property type="entry name" value="STKc_Aurora"/>
    <property type="match status" value="1"/>
</dbReference>
<evidence type="ECO:0000256" key="13">
    <source>
        <dbReference type="SAM" id="MobiDB-lite"/>
    </source>
</evidence>
<evidence type="ECO:0000256" key="3">
    <source>
        <dbReference type="ARBA" id="ARBA00022679"/>
    </source>
</evidence>
<dbReference type="PROSITE" id="PS00108">
    <property type="entry name" value="PROTEIN_KINASE_ST"/>
    <property type="match status" value="1"/>
</dbReference>
<comment type="similarity">
    <text evidence="12">Belongs to the protein kinase superfamily. Ser/Thr protein kinase family. Aurora subfamily.</text>
</comment>
<accession>A0A2A6CZX0</accession>
<evidence type="ECO:0000256" key="6">
    <source>
        <dbReference type="ARBA" id="ARBA00022840"/>
    </source>
</evidence>
<dbReference type="InterPro" id="IPR030616">
    <property type="entry name" value="Aur-like"/>
</dbReference>
<dbReference type="EnsemblMetazoa" id="PPA21692.1">
    <property type="protein sequence ID" value="PPA21692.1"/>
    <property type="gene ID" value="WBGene00111246"/>
</dbReference>
<dbReference type="OrthoDB" id="377346at2759"/>
<keyword evidence="4 11" id="KW-0547">Nucleotide-binding</keyword>
<dbReference type="GO" id="GO:0051256">
    <property type="term" value="P:mitotic spindle midzone assembly"/>
    <property type="evidence" value="ECO:0007669"/>
    <property type="project" value="EnsemblMetazoa"/>
</dbReference>
<feature type="region of interest" description="Disordered" evidence="13">
    <location>
        <begin position="131"/>
        <end position="161"/>
    </location>
</feature>
<dbReference type="GO" id="GO:0004674">
    <property type="term" value="F:protein serine/threonine kinase activity"/>
    <property type="evidence" value="ECO:0007669"/>
    <property type="project" value="UniProtKB-KW"/>
</dbReference>
<keyword evidence="2 11" id="KW-0723">Serine/threonine-protein kinase</keyword>
<dbReference type="InterPro" id="IPR017441">
    <property type="entry name" value="Protein_kinase_ATP_BS"/>
</dbReference>
<dbReference type="EC" id="2.7.11.1" evidence="12"/>
<protein>
    <recommendedName>
        <fullName evidence="12">Aurora kinase</fullName>
        <ecNumber evidence="12">2.7.11.1</ecNumber>
    </recommendedName>
</protein>
<dbReference type="GO" id="GO:0030261">
    <property type="term" value="P:chromosome condensation"/>
    <property type="evidence" value="ECO:0007669"/>
    <property type="project" value="EnsemblMetazoa"/>
</dbReference>
<proteinExistence type="inferred from homology"/>
<evidence type="ECO:0000256" key="8">
    <source>
        <dbReference type="ARBA" id="ARBA00023254"/>
    </source>
</evidence>
<dbReference type="GO" id="GO:0030496">
    <property type="term" value="C:midbody"/>
    <property type="evidence" value="ECO:0007669"/>
    <property type="project" value="UniProtKB-SubCell"/>
</dbReference>
<evidence type="ECO:0000256" key="12">
    <source>
        <dbReference type="RuleBase" id="RU367134"/>
    </source>
</evidence>
<feature type="region of interest" description="Disordered" evidence="13">
    <location>
        <begin position="35"/>
        <end position="95"/>
    </location>
</feature>
<dbReference type="GO" id="GO:0000922">
    <property type="term" value="C:spindle pole"/>
    <property type="evidence" value="ECO:0000318"/>
    <property type="project" value="GO_Central"/>
</dbReference>
<feature type="region of interest" description="Disordered" evidence="13">
    <location>
        <begin position="423"/>
        <end position="444"/>
    </location>
</feature>
<feature type="compositionally biased region" description="Acidic residues" evidence="13">
    <location>
        <begin position="131"/>
        <end position="142"/>
    </location>
</feature>
<keyword evidence="7" id="KW-0156">Chromatin regulator</keyword>
<keyword evidence="6 11" id="KW-0067">ATP-binding</keyword>
<evidence type="ECO:0000256" key="5">
    <source>
        <dbReference type="ARBA" id="ARBA00022777"/>
    </source>
</evidence>
<dbReference type="Proteomes" id="UP000005239">
    <property type="component" value="Unassembled WGS sequence"/>
</dbReference>
<dbReference type="GO" id="GO:0007052">
    <property type="term" value="P:mitotic spindle organization"/>
    <property type="evidence" value="ECO:0000318"/>
    <property type="project" value="GO_Central"/>
</dbReference>
<evidence type="ECO:0000313" key="14">
    <source>
        <dbReference type="EnsemblMetazoa" id="PPA21692.1"/>
    </source>
</evidence>
<dbReference type="PROSITE" id="PS50011">
    <property type="entry name" value="PROTEIN_KINASE_DOM"/>
    <property type="match status" value="1"/>
</dbReference>
<name>A0A2A6CZX0_PRIPA</name>
<comment type="catalytic activity">
    <reaction evidence="10 12">
        <text>L-seryl-[protein] + ATP = O-phospho-L-seryl-[protein] + ADP + H(+)</text>
        <dbReference type="Rhea" id="RHEA:17989"/>
        <dbReference type="Rhea" id="RHEA-COMP:9863"/>
        <dbReference type="Rhea" id="RHEA-COMP:11604"/>
        <dbReference type="ChEBI" id="CHEBI:15378"/>
        <dbReference type="ChEBI" id="CHEBI:29999"/>
        <dbReference type="ChEBI" id="CHEBI:30616"/>
        <dbReference type="ChEBI" id="CHEBI:83421"/>
        <dbReference type="ChEBI" id="CHEBI:456216"/>
        <dbReference type="EC" id="2.7.11.1"/>
    </reaction>
</comment>
<evidence type="ECO:0000256" key="10">
    <source>
        <dbReference type="ARBA" id="ARBA00048679"/>
    </source>
</evidence>
<dbReference type="GO" id="GO:0031991">
    <property type="term" value="P:regulation of actomyosin contractile ring contraction"/>
    <property type="evidence" value="ECO:0007669"/>
    <property type="project" value="EnsemblMetazoa"/>
</dbReference>
<evidence type="ECO:0000256" key="9">
    <source>
        <dbReference type="ARBA" id="ARBA00047899"/>
    </source>
</evidence>
<dbReference type="AlphaFoldDB" id="A0A2A6CZX0"/>
<evidence type="ECO:0000313" key="15">
    <source>
        <dbReference type="Proteomes" id="UP000005239"/>
    </source>
</evidence>
<dbReference type="InterPro" id="IPR000719">
    <property type="entry name" value="Prot_kinase_dom"/>
</dbReference>
<dbReference type="SMART" id="SM00220">
    <property type="entry name" value="S_TKc"/>
    <property type="match status" value="1"/>
</dbReference>
<feature type="compositionally biased region" description="Basic and acidic residues" evidence="13">
    <location>
        <begin position="59"/>
        <end position="75"/>
    </location>
</feature>
<dbReference type="GO" id="GO:0000776">
    <property type="term" value="C:kinetochore"/>
    <property type="evidence" value="ECO:0000318"/>
    <property type="project" value="GO_Central"/>
</dbReference>
<dbReference type="GO" id="GO:0140996">
    <property type="term" value="F:histone H3 kinase activity"/>
    <property type="evidence" value="ECO:0007669"/>
    <property type="project" value="EnsemblMetazoa"/>
</dbReference>
<dbReference type="FunFam" id="1.10.510.10:FF:000235">
    <property type="entry name" value="Serine/threonine-protein kinase ark1"/>
    <property type="match status" value="1"/>
</dbReference>
<feature type="compositionally biased region" description="Basic and acidic residues" evidence="13">
    <location>
        <begin position="143"/>
        <end position="153"/>
    </location>
</feature>
<dbReference type="GO" id="GO:0032465">
    <property type="term" value="P:regulation of cytokinesis"/>
    <property type="evidence" value="ECO:0000318"/>
    <property type="project" value="GO_Central"/>
</dbReference>
<dbReference type="SUPFAM" id="SSF56112">
    <property type="entry name" value="Protein kinase-like (PK-like)"/>
    <property type="match status" value="1"/>
</dbReference>
<dbReference type="Pfam" id="PF00069">
    <property type="entry name" value="Pkinase"/>
    <property type="match status" value="1"/>
</dbReference>
<dbReference type="GO" id="GO:0005524">
    <property type="term" value="F:ATP binding"/>
    <property type="evidence" value="ECO:0007669"/>
    <property type="project" value="UniProtKB-UniRule"/>
</dbReference>
<dbReference type="GO" id="GO:0019894">
    <property type="term" value="F:kinesin binding"/>
    <property type="evidence" value="ECO:0007669"/>
    <property type="project" value="EnsemblMetazoa"/>
</dbReference>
<keyword evidence="15" id="KW-1185">Reference proteome</keyword>
<dbReference type="GO" id="GO:0032133">
    <property type="term" value="C:chromosome passenger complex"/>
    <property type="evidence" value="ECO:0000318"/>
    <property type="project" value="GO_Central"/>
</dbReference>
<comment type="subcellular location">
    <subcellularLocation>
        <location evidence="1">Midbody</location>
    </subcellularLocation>
</comment>
<evidence type="ECO:0000256" key="7">
    <source>
        <dbReference type="ARBA" id="ARBA00022853"/>
    </source>
</evidence>
<keyword evidence="8" id="KW-0469">Meiosis</keyword>
<reference evidence="15" key="1">
    <citation type="journal article" date="2008" name="Nat. Genet.">
        <title>The Pristionchus pacificus genome provides a unique perspective on nematode lifestyle and parasitism.</title>
        <authorList>
            <person name="Dieterich C."/>
            <person name="Clifton S.W."/>
            <person name="Schuster L.N."/>
            <person name="Chinwalla A."/>
            <person name="Delehaunty K."/>
            <person name="Dinkelacker I."/>
            <person name="Fulton L."/>
            <person name="Fulton R."/>
            <person name="Godfrey J."/>
            <person name="Minx P."/>
            <person name="Mitreva M."/>
            <person name="Roeseler W."/>
            <person name="Tian H."/>
            <person name="Witte H."/>
            <person name="Yang S.P."/>
            <person name="Wilson R.K."/>
            <person name="Sommer R.J."/>
        </authorList>
    </citation>
    <scope>NUCLEOTIDE SEQUENCE [LARGE SCALE GENOMIC DNA]</scope>
    <source>
        <strain evidence="15">PS312</strain>
    </source>
</reference>
<evidence type="ECO:0000256" key="1">
    <source>
        <dbReference type="ARBA" id="ARBA00004214"/>
    </source>
</evidence>
<dbReference type="GO" id="GO:0045184">
    <property type="term" value="P:establishment of protein localization"/>
    <property type="evidence" value="ECO:0007669"/>
    <property type="project" value="EnsemblMetazoa"/>
</dbReference>
<keyword evidence="3 12" id="KW-0808">Transferase</keyword>
<dbReference type="GO" id="GO:0005876">
    <property type="term" value="C:spindle microtubule"/>
    <property type="evidence" value="ECO:0000318"/>
    <property type="project" value="GO_Central"/>
</dbReference>
<evidence type="ECO:0000256" key="4">
    <source>
        <dbReference type="ARBA" id="ARBA00022741"/>
    </source>
</evidence>